<dbReference type="Gene3D" id="1.10.10.10">
    <property type="entry name" value="Winged helix-like DNA-binding domain superfamily/Winged helix DNA-binding domain"/>
    <property type="match status" value="1"/>
</dbReference>
<dbReference type="InterPro" id="IPR052509">
    <property type="entry name" value="Metal_resp_DNA-bind_regulator"/>
</dbReference>
<dbReference type="EMBL" id="RSFE01000005">
    <property type="protein sequence ID" value="RWU09650.1"/>
    <property type="molecule type" value="Genomic_DNA"/>
</dbReference>
<dbReference type="SUPFAM" id="SSF46785">
    <property type="entry name" value="Winged helix' DNA-binding domain"/>
    <property type="match status" value="1"/>
</dbReference>
<dbReference type="InterPro" id="IPR036388">
    <property type="entry name" value="WH-like_DNA-bd_sf"/>
</dbReference>
<dbReference type="RefSeq" id="WP_128352554.1">
    <property type="nucleotide sequence ID" value="NZ_CAXBCQ010000014.1"/>
</dbReference>
<protein>
    <submittedName>
        <fullName evidence="2">PadR family transcriptional regulator</fullName>
    </submittedName>
</protein>
<name>A0A443YZJ9_9GAMM</name>
<dbReference type="InterPro" id="IPR005149">
    <property type="entry name" value="Tscrpt_reg_PadR_N"/>
</dbReference>
<evidence type="ECO:0000313" key="2">
    <source>
        <dbReference type="EMBL" id="RWU09650.1"/>
    </source>
</evidence>
<dbReference type="PANTHER" id="PTHR33169">
    <property type="entry name" value="PADR-FAMILY TRANSCRIPTIONAL REGULATOR"/>
    <property type="match status" value="1"/>
</dbReference>
<keyword evidence="3" id="KW-1185">Reference proteome</keyword>
<evidence type="ECO:0000313" key="3">
    <source>
        <dbReference type="Proteomes" id="UP000288789"/>
    </source>
</evidence>
<dbReference type="AlphaFoldDB" id="A0A443YZJ9"/>
<feature type="domain" description="Transcription regulator PadR N-terminal" evidence="1">
    <location>
        <begin position="16"/>
        <end position="90"/>
    </location>
</feature>
<dbReference type="InterPro" id="IPR036390">
    <property type="entry name" value="WH_DNA-bd_sf"/>
</dbReference>
<dbReference type="OrthoDB" id="3186544at2"/>
<accession>A0A443YZJ9</accession>
<reference evidence="2 3" key="1">
    <citation type="submission" date="2018-12" db="EMBL/GenBank/DDBJ databases">
        <authorList>
            <person name="Li A."/>
            <person name="Zhang M."/>
            <person name="Zhu H."/>
        </authorList>
    </citation>
    <scope>NUCLEOTIDE SEQUENCE [LARGE SCALE GENOMIC DNA]</scope>
    <source>
        <strain evidence="2 3">R04H25</strain>
    </source>
</reference>
<dbReference type="Pfam" id="PF03551">
    <property type="entry name" value="PadR"/>
    <property type="match status" value="1"/>
</dbReference>
<evidence type="ECO:0000259" key="1">
    <source>
        <dbReference type="Pfam" id="PF03551"/>
    </source>
</evidence>
<comment type="caution">
    <text evidence="2">The sequence shown here is derived from an EMBL/GenBank/DDBJ whole genome shotgun (WGS) entry which is preliminary data.</text>
</comment>
<sequence>MQLSKDLMAASSTPLVLGVIAEGETYGYEIVKRVEALSKGALNWTDGMMYPLLHRLEHQQYLTSRWRVGDSGRKRKYYAITEEGLKVLREQQQQWHVINDALNQIWRDLKRSSNDGYQPV</sequence>
<dbReference type="PANTHER" id="PTHR33169:SF14">
    <property type="entry name" value="TRANSCRIPTIONAL REGULATOR RV3488"/>
    <property type="match status" value="1"/>
</dbReference>
<proteinExistence type="predicted"/>
<gene>
    <name evidence="2" type="ORF">EGC76_08475</name>
</gene>
<organism evidence="2 3">
    <name type="scientific">Pseudidiomarina gelatinasegens</name>
    <dbReference type="NCBI Taxonomy" id="2487740"/>
    <lineage>
        <taxon>Bacteria</taxon>
        <taxon>Pseudomonadati</taxon>
        <taxon>Pseudomonadota</taxon>
        <taxon>Gammaproteobacteria</taxon>
        <taxon>Alteromonadales</taxon>
        <taxon>Idiomarinaceae</taxon>
        <taxon>Pseudidiomarina</taxon>
    </lineage>
</organism>
<dbReference type="Proteomes" id="UP000288789">
    <property type="component" value="Unassembled WGS sequence"/>
</dbReference>